<dbReference type="AlphaFoldDB" id="A0A4C1XIK8"/>
<feature type="compositionally biased region" description="Pro residues" evidence="1">
    <location>
        <begin position="57"/>
        <end position="68"/>
    </location>
</feature>
<evidence type="ECO:0000313" key="2">
    <source>
        <dbReference type="EMBL" id="GBP62015.1"/>
    </source>
</evidence>
<keyword evidence="3" id="KW-1185">Reference proteome</keyword>
<gene>
    <name evidence="2" type="ORF">EVAR_46044_1</name>
</gene>
<feature type="region of interest" description="Disordered" evidence="1">
    <location>
        <begin position="55"/>
        <end position="75"/>
    </location>
</feature>
<accession>A0A4C1XIK8</accession>
<dbReference type="EMBL" id="BGZK01000829">
    <property type="protein sequence ID" value="GBP62015.1"/>
    <property type="molecule type" value="Genomic_DNA"/>
</dbReference>
<dbReference type="STRING" id="151549.A0A4C1XIK8"/>
<reference evidence="2 3" key="1">
    <citation type="journal article" date="2019" name="Commun. Biol.">
        <title>The bagworm genome reveals a unique fibroin gene that provides high tensile strength.</title>
        <authorList>
            <person name="Kono N."/>
            <person name="Nakamura H."/>
            <person name="Ohtoshi R."/>
            <person name="Tomita M."/>
            <person name="Numata K."/>
            <person name="Arakawa K."/>
        </authorList>
    </citation>
    <scope>NUCLEOTIDE SEQUENCE [LARGE SCALE GENOMIC DNA]</scope>
</reference>
<evidence type="ECO:0000256" key="1">
    <source>
        <dbReference type="SAM" id="MobiDB-lite"/>
    </source>
</evidence>
<dbReference type="Proteomes" id="UP000299102">
    <property type="component" value="Unassembled WGS sequence"/>
</dbReference>
<comment type="caution">
    <text evidence="2">The sequence shown here is derived from an EMBL/GenBank/DDBJ whole genome shotgun (WGS) entry which is preliminary data.</text>
</comment>
<organism evidence="2 3">
    <name type="scientific">Eumeta variegata</name>
    <name type="common">Bagworm moth</name>
    <name type="synonym">Eumeta japonica</name>
    <dbReference type="NCBI Taxonomy" id="151549"/>
    <lineage>
        <taxon>Eukaryota</taxon>
        <taxon>Metazoa</taxon>
        <taxon>Ecdysozoa</taxon>
        <taxon>Arthropoda</taxon>
        <taxon>Hexapoda</taxon>
        <taxon>Insecta</taxon>
        <taxon>Pterygota</taxon>
        <taxon>Neoptera</taxon>
        <taxon>Endopterygota</taxon>
        <taxon>Lepidoptera</taxon>
        <taxon>Glossata</taxon>
        <taxon>Ditrysia</taxon>
        <taxon>Tineoidea</taxon>
        <taxon>Psychidae</taxon>
        <taxon>Oiketicinae</taxon>
        <taxon>Eumeta</taxon>
    </lineage>
</organism>
<evidence type="ECO:0000313" key="3">
    <source>
        <dbReference type="Proteomes" id="UP000299102"/>
    </source>
</evidence>
<dbReference type="OrthoDB" id="6432511at2759"/>
<name>A0A4C1XIK8_EUMVA</name>
<protein>
    <submittedName>
        <fullName evidence="2">Uncharacterized protein</fullName>
    </submittedName>
</protein>
<proteinExistence type="predicted"/>
<sequence>MSETATYDTSIAQWCYPSSDPWCPRPTTQPLPNCYPGSSDPRCPKPTPSKPVCYPGSPDPSCPQPPRPTTLTPPTYLPPTTIGPKCYPGSTDLSETYNNFFTKLFPRCVQTQGVPRLRRRSLLNVSLDLTIPDAPDRHLNNCTPNCYPGSIDPGALK</sequence>